<sequence length="438" mass="51109">MKIERISKNKEVNRVYVEIDSMPISLNPLLANDYISKFILSAMYEPLTKGKNCSIQKLDDLTYIIEIHQDFLGDSLLFLKTIQFHLNEENYSPYFKELICIKNALAVYKKCLSPDQIGVSIINNKTFKVTLEYKIDYLVELIQSIFLVPVNTTTLTENGPYKLFSHEANRIVLRRNMEYFNFVDSLVAEVHFILNTNINNSLSLYEMGEIDITCNTQFSHENTDLKNFEDFCESELNLYFLLKVKNRSLLEFIYKEFPREKIAKQLEGVVTPLYNLLDFHAGMGDIISTVTDFDMPLEGEKLNLSFANFYPNNLIIKEIESLLTQKDISFVRRSFKDFESFLSTKENPDIELSLVMPTYAHYSSLIKTFIYDYSIDLQKEIIEAMNNNELQKLTRLLCMTQHYIPLLKGKSMYLKEPSLKEFHMNELGLLDLSKLTYL</sequence>
<evidence type="ECO:0000313" key="2">
    <source>
        <dbReference type="Proteomes" id="UP000232101"/>
    </source>
</evidence>
<comment type="caution">
    <text evidence="1">The sequence shown here is derived from an EMBL/GenBank/DDBJ whole genome shotgun (WGS) entry which is preliminary data.</text>
</comment>
<protein>
    <submittedName>
        <fullName evidence="1">Uncharacterized protein</fullName>
    </submittedName>
</protein>
<name>A0A2M9Q8Q3_9BACI</name>
<dbReference type="SUPFAM" id="SSF53850">
    <property type="entry name" value="Periplasmic binding protein-like II"/>
    <property type="match status" value="1"/>
</dbReference>
<accession>A0A2M9Q8Q3</accession>
<dbReference type="Gene3D" id="3.40.190.10">
    <property type="entry name" value="Periplasmic binding protein-like II"/>
    <property type="match status" value="1"/>
</dbReference>
<dbReference type="AlphaFoldDB" id="A0A2M9Q8Q3"/>
<dbReference type="RefSeq" id="WP_100542638.1">
    <property type="nucleotide sequence ID" value="NZ_CP158849.1"/>
</dbReference>
<evidence type="ECO:0000313" key="1">
    <source>
        <dbReference type="EMBL" id="PJO44444.1"/>
    </source>
</evidence>
<organism evidence="1 2">
    <name type="scientific">Lysinibacillus xylanilyticus</name>
    <dbReference type="NCBI Taxonomy" id="582475"/>
    <lineage>
        <taxon>Bacteria</taxon>
        <taxon>Bacillati</taxon>
        <taxon>Bacillota</taxon>
        <taxon>Bacilli</taxon>
        <taxon>Bacillales</taxon>
        <taxon>Bacillaceae</taxon>
        <taxon>Lysinibacillus</taxon>
    </lineage>
</organism>
<reference evidence="1 2" key="1">
    <citation type="submission" date="2017-11" db="EMBL/GenBank/DDBJ databases">
        <title>Bacterial isolate from king chilli rhizosphere.</title>
        <authorList>
            <person name="Takhelmayum P."/>
            <person name="Sarangthem I."/>
        </authorList>
    </citation>
    <scope>NUCLEOTIDE SEQUENCE [LARGE SCALE GENOMIC DNA]</scope>
    <source>
        <strain evidence="2">t26</strain>
    </source>
</reference>
<proteinExistence type="predicted"/>
<dbReference type="EMBL" id="PHQY01000340">
    <property type="protein sequence ID" value="PJO44444.1"/>
    <property type="molecule type" value="Genomic_DNA"/>
</dbReference>
<gene>
    <name evidence="1" type="ORF">CWD94_06710</name>
</gene>
<dbReference type="Gene3D" id="3.90.76.10">
    <property type="entry name" value="Dipeptide-binding Protein, Domain 1"/>
    <property type="match status" value="1"/>
</dbReference>
<dbReference type="Proteomes" id="UP000232101">
    <property type="component" value="Unassembled WGS sequence"/>
</dbReference>